<dbReference type="CDD" id="cd09873">
    <property type="entry name" value="PIN_Pae0151-like"/>
    <property type="match status" value="1"/>
</dbReference>
<gene>
    <name evidence="3" type="ORF">BLL52_1691</name>
</gene>
<sequence>MVMDCSALAGIVFQEPWQAQALQRIAGRTLHAPGLLPYEITSVALKKLRRGEAHAADGLEQALGMDIELHDMNLQEVCALANRYQLSAYDAAYLWLAAELKAPLATFDEKLGTAAQTHLSTLA</sequence>
<dbReference type="InterPro" id="IPR002716">
    <property type="entry name" value="PIN_dom"/>
</dbReference>
<dbReference type="EMBL" id="MSYM01000011">
    <property type="protein sequence ID" value="OLP06945.1"/>
    <property type="molecule type" value="Genomic_DNA"/>
</dbReference>
<proteinExistence type="predicted"/>
<evidence type="ECO:0000313" key="3">
    <source>
        <dbReference type="EMBL" id="OLP06945.1"/>
    </source>
</evidence>
<organism evidence="3 4">
    <name type="scientific">Rhodoferax antarcticus ANT.BR</name>
    <dbReference type="NCBI Taxonomy" id="1111071"/>
    <lineage>
        <taxon>Bacteria</taxon>
        <taxon>Pseudomonadati</taxon>
        <taxon>Pseudomonadota</taxon>
        <taxon>Betaproteobacteria</taxon>
        <taxon>Burkholderiales</taxon>
        <taxon>Comamonadaceae</taxon>
        <taxon>Rhodoferax</taxon>
    </lineage>
</organism>
<reference evidence="3 4" key="1">
    <citation type="submission" date="2017-01" db="EMBL/GenBank/DDBJ databases">
        <title>Genome sequence of Rhodoferax antarcticus ANT.BR, a psychrophilic purple nonsulfur bacterium from an Antarctic microbial mat.</title>
        <authorList>
            <person name="Baker J."/>
            <person name="Riester C."/>
            <person name="Skinner B."/>
            <person name="Newell A."/>
            <person name="Swingley W."/>
            <person name="Madigan M."/>
            <person name="Jung D."/>
            <person name="Asao M."/>
            <person name="Chen M."/>
            <person name="Loughlin P."/>
            <person name="Pan H."/>
            <person name="Lin S."/>
            <person name="Li N."/>
            <person name="Shaw J."/>
            <person name="Prado M."/>
            <person name="Sherman C."/>
            <person name="Li X."/>
            <person name="Tang J."/>
            <person name="Blankenship R."/>
            <person name="Zhao T."/>
            <person name="Touchman J."/>
            <person name="Sattley M."/>
        </authorList>
    </citation>
    <scope>NUCLEOTIDE SEQUENCE [LARGE SCALE GENOMIC DNA]</scope>
    <source>
        <strain evidence="3 4">ANT.BR</strain>
    </source>
</reference>
<feature type="domain" description="PIN" evidence="2">
    <location>
        <begin position="1"/>
        <end position="111"/>
    </location>
</feature>
<keyword evidence="4" id="KW-1185">Reference proteome</keyword>
<dbReference type="STRING" id="81479.RA876_02890"/>
<keyword evidence="1" id="KW-0460">Magnesium</keyword>
<protein>
    <submittedName>
        <fullName evidence="3">PIN domain protein</fullName>
    </submittedName>
</protein>
<dbReference type="InterPro" id="IPR029060">
    <property type="entry name" value="PIN-like_dom_sf"/>
</dbReference>
<dbReference type="Pfam" id="PF01850">
    <property type="entry name" value="PIN"/>
    <property type="match status" value="1"/>
</dbReference>
<accession>A0A1Q8YG24</accession>
<dbReference type="Gene3D" id="3.40.50.1010">
    <property type="entry name" value="5'-nuclease"/>
    <property type="match status" value="1"/>
</dbReference>
<dbReference type="Proteomes" id="UP000185911">
    <property type="component" value="Unassembled WGS sequence"/>
</dbReference>
<evidence type="ECO:0000259" key="2">
    <source>
        <dbReference type="Pfam" id="PF01850"/>
    </source>
</evidence>
<name>A0A1Q8YG24_9BURK</name>
<dbReference type="PANTHER" id="PTHR35901:SF1">
    <property type="entry name" value="EXONUCLEASE VAPC9"/>
    <property type="match status" value="1"/>
</dbReference>
<evidence type="ECO:0000256" key="1">
    <source>
        <dbReference type="ARBA" id="ARBA00022842"/>
    </source>
</evidence>
<dbReference type="PANTHER" id="PTHR35901">
    <property type="entry name" value="RIBONUCLEASE VAPC3"/>
    <property type="match status" value="1"/>
</dbReference>
<dbReference type="InterPro" id="IPR044153">
    <property type="entry name" value="PIN_Pae0151-like"/>
</dbReference>
<dbReference type="InterPro" id="IPR051619">
    <property type="entry name" value="TypeII_TA_RNase_PINc/VapC"/>
</dbReference>
<dbReference type="AlphaFoldDB" id="A0A1Q8YG24"/>
<comment type="caution">
    <text evidence="3">The sequence shown here is derived from an EMBL/GenBank/DDBJ whole genome shotgun (WGS) entry which is preliminary data.</text>
</comment>
<dbReference type="SUPFAM" id="SSF88723">
    <property type="entry name" value="PIN domain-like"/>
    <property type="match status" value="1"/>
</dbReference>
<evidence type="ECO:0000313" key="4">
    <source>
        <dbReference type="Proteomes" id="UP000185911"/>
    </source>
</evidence>